<protein>
    <submittedName>
        <fullName evidence="2">Class I SAM-dependent methyltransferase</fullName>
    </submittedName>
</protein>
<dbReference type="SUPFAM" id="SSF53335">
    <property type="entry name" value="S-adenosyl-L-methionine-dependent methyltransferases"/>
    <property type="match status" value="1"/>
</dbReference>
<dbReference type="PANTHER" id="PTHR42912:SF45">
    <property type="entry name" value="23S RRNA (GUANINE(745)-N(1))-METHYLTRANSFERASE"/>
    <property type="match status" value="1"/>
</dbReference>
<dbReference type="EMBL" id="CP049989">
    <property type="protein sequence ID" value="QIM53980.1"/>
    <property type="molecule type" value="Genomic_DNA"/>
</dbReference>
<dbReference type="InterPro" id="IPR013216">
    <property type="entry name" value="Methyltransf_11"/>
</dbReference>
<proteinExistence type="predicted"/>
<dbReference type="PANTHER" id="PTHR42912">
    <property type="entry name" value="METHYLTRANSFERASE"/>
    <property type="match status" value="1"/>
</dbReference>
<dbReference type="Proteomes" id="UP000503162">
    <property type="component" value="Chromosome"/>
</dbReference>
<dbReference type="CDD" id="cd02440">
    <property type="entry name" value="AdoMet_MTases"/>
    <property type="match status" value="1"/>
</dbReference>
<dbReference type="Pfam" id="PF08241">
    <property type="entry name" value="Methyltransf_11"/>
    <property type="match status" value="1"/>
</dbReference>
<dbReference type="AlphaFoldDB" id="A0A6G8ILW8"/>
<dbReference type="GO" id="GO:0032259">
    <property type="term" value="P:methylation"/>
    <property type="evidence" value="ECO:0007669"/>
    <property type="project" value="UniProtKB-KW"/>
</dbReference>
<accession>A0A6G8ILW8</accession>
<dbReference type="KEGG" id="hcz:G9Q37_18350"/>
<name>A0A6G8ILW8_9BURK</name>
<sequence length="288" mass="32046">MQTEVTPPRFASWEEAVQWLRDRPEQRELVLAAYYDDPLPAAAERYRLSEEWTAIRALLPPARTQALDVGAGRGIASYALAHEGYRVTALEPDASALVGAEAIRSLAAHSGLPIEVTQEFSERLPYADCSFDLVFARAVLHHTRDLTAACKEFFRVLKPGGRLLAVREHVISRPADLDAFLKLHPLHHLYGGENAFLLEQYEAAICAAGFQIEQIYDPLESAVNFAPHTLESLQREVAAKASRGLPWIETAVSTALGWPGIWSMVRPLLARVDHRPGRLYSFVANRPC</sequence>
<evidence type="ECO:0000313" key="2">
    <source>
        <dbReference type="EMBL" id="QIM53980.1"/>
    </source>
</evidence>
<dbReference type="RefSeq" id="WP_166229513.1">
    <property type="nucleotide sequence ID" value="NZ_CP049989.1"/>
</dbReference>
<dbReference type="InterPro" id="IPR050508">
    <property type="entry name" value="Methyltransf_Superfamily"/>
</dbReference>
<keyword evidence="2" id="KW-0489">Methyltransferase</keyword>
<keyword evidence="3" id="KW-1185">Reference proteome</keyword>
<dbReference type="InterPro" id="IPR029063">
    <property type="entry name" value="SAM-dependent_MTases_sf"/>
</dbReference>
<gene>
    <name evidence="2" type="ORF">G9Q37_18350</name>
</gene>
<keyword evidence="2" id="KW-0808">Transferase</keyword>
<reference evidence="2 3" key="1">
    <citation type="submission" date="2020-03" db="EMBL/GenBank/DDBJ databases">
        <title>Hydrogenophaga sp. nov. isolated from cyanobacterial mat.</title>
        <authorList>
            <person name="Thorat V."/>
            <person name="Kirdat K."/>
            <person name="Tiwarekar B."/>
            <person name="Costa E.D."/>
            <person name="Yadav A."/>
        </authorList>
    </citation>
    <scope>NUCLEOTIDE SEQUENCE [LARGE SCALE GENOMIC DNA]</scope>
    <source>
        <strain evidence="2 3">BA0156</strain>
    </source>
</reference>
<dbReference type="Gene3D" id="3.40.50.150">
    <property type="entry name" value="Vaccinia Virus protein VP39"/>
    <property type="match status" value="1"/>
</dbReference>
<feature type="domain" description="Methyltransferase type 11" evidence="1">
    <location>
        <begin position="67"/>
        <end position="164"/>
    </location>
</feature>
<evidence type="ECO:0000259" key="1">
    <source>
        <dbReference type="Pfam" id="PF08241"/>
    </source>
</evidence>
<organism evidence="2 3">
    <name type="scientific">Hydrogenophaga crocea</name>
    <dbReference type="NCBI Taxonomy" id="2716225"/>
    <lineage>
        <taxon>Bacteria</taxon>
        <taxon>Pseudomonadati</taxon>
        <taxon>Pseudomonadota</taxon>
        <taxon>Betaproteobacteria</taxon>
        <taxon>Burkholderiales</taxon>
        <taxon>Comamonadaceae</taxon>
        <taxon>Hydrogenophaga</taxon>
    </lineage>
</organism>
<dbReference type="GO" id="GO:0008757">
    <property type="term" value="F:S-adenosylmethionine-dependent methyltransferase activity"/>
    <property type="evidence" value="ECO:0007669"/>
    <property type="project" value="InterPro"/>
</dbReference>
<evidence type="ECO:0000313" key="3">
    <source>
        <dbReference type="Proteomes" id="UP000503162"/>
    </source>
</evidence>